<dbReference type="FunFam" id="2.20.100.10:FF:000014">
    <property type="entry name" value="Thrombospondin type 1 domain containing 7A"/>
    <property type="match status" value="1"/>
</dbReference>
<protein>
    <submittedName>
        <fullName evidence="16">Thrombospondin type-1 domain-containing protein 7B</fullName>
    </submittedName>
</protein>
<comment type="subcellular location">
    <subcellularLocation>
        <location evidence="1">Membrane</location>
        <topology evidence="1">Single-pass type I membrane protein</topology>
    </subcellularLocation>
</comment>
<feature type="transmembrane region" description="Helical" evidence="13">
    <location>
        <begin position="1147"/>
        <end position="1171"/>
    </location>
</feature>
<keyword evidence="12" id="KW-0325">Glycoprotein</keyword>
<keyword evidence="11" id="KW-1015">Disulfide bond</keyword>
<reference evidence="16 17" key="1">
    <citation type="submission" date="2019-02" db="EMBL/GenBank/DDBJ databases">
        <title>Opniocepnalus argus genome.</title>
        <authorList>
            <person name="Zhou C."/>
            <person name="Xiao S."/>
        </authorList>
    </citation>
    <scope>NUCLEOTIDE SEQUENCE [LARGE SCALE GENOMIC DNA]</scope>
    <source>
        <strain evidence="16">OARG1902GOOAL</strain>
        <tissue evidence="16">Muscle</tissue>
    </source>
</reference>
<evidence type="ECO:0000256" key="4">
    <source>
        <dbReference type="ARBA" id="ARBA00022679"/>
    </source>
</evidence>
<feature type="domain" description="Spondin-like TSP1" evidence="14">
    <location>
        <begin position="269"/>
        <end position="321"/>
    </location>
</feature>
<keyword evidence="4" id="KW-0808">Transferase</keyword>
<dbReference type="GO" id="GO:0005886">
    <property type="term" value="C:plasma membrane"/>
    <property type="evidence" value="ECO:0007669"/>
    <property type="project" value="TreeGrafter"/>
</dbReference>
<evidence type="ECO:0000256" key="13">
    <source>
        <dbReference type="SAM" id="Phobius"/>
    </source>
</evidence>
<comment type="subunit">
    <text evidence="2">Monomer.</text>
</comment>
<dbReference type="InterPro" id="IPR016673">
    <property type="entry name" value="HHMT-like"/>
</dbReference>
<evidence type="ECO:0000259" key="15">
    <source>
        <dbReference type="Pfam" id="PF23308"/>
    </source>
</evidence>
<gene>
    <name evidence="16" type="ORF">EXN66_Car010722</name>
</gene>
<dbReference type="InterPro" id="IPR056991">
    <property type="entry name" value="TSP1_TSH7A-B_C"/>
</dbReference>
<evidence type="ECO:0000256" key="6">
    <source>
        <dbReference type="ARBA" id="ARBA00022692"/>
    </source>
</evidence>
<organism evidence="16 17">
    <name type="scientific">Channa argus</name>
    <name type="common">Northern snakehead</name>
    <name type="synonym">Ophicephalus argus</name>
    <dbReference type="NCBI Taxonomy" id="215402"/>
    <lineage>
        <taxon>Eukaryota</taxon>
        <taxon>Metazoa</taxon>
        <taxon>Chordata</taxon>
        <taxon>Craniata</taxon>
        <taxon>Vertebrata</taxon>
        <taxon>Euteleostomi</taxon>
        <taxon>Actinopterygii</taxon>
        <taxon>Neopterygii</taxon>
        <taxon>Teleostei</taxon>
        <taxon>Neoteleostei</taxon>
        <taxon>Acanthomorphata</taxon>
        <taxon>Anabantaria</taxon>
        <taxon>Anabantiformes</taxon>
        <taxon>Channoidei</taxon>
        <taxon>Channidae</taxon>
        <taxon>Channa</taxon>
    </lineage>
</organism>
<feature type="domain" description="Thrombospondin type-1" evidence="15">
    <location>
        <begin position="1065"/>
        <end position="1104"/>
    </location>
</feature>
<evidence type="ECO:0000313" key="16">
    <source>
        <dbReference type="EMBL" id="KAF3695046.1"/>
    </source>
</evidence>
<evidence type="ECO:0000256" key="2">
    <source>
        <dbReference type="ARBA" id="ARBA00011245"/>
    </source>
</evidence>
<dbReference type="PROSITE" id="PS50092">
    <property type="entry name" value="TSP1"/>
    <property type="match status" value="8"/>
</dbReference>
<evidence type="ECO:0000256" key="10">
    <source>
        <dbReference type="ARBA" id="ARBA00023136"/>
    </source>
</evidence>
<dbReference type="FunFam" id="2.20.100.10:FF:000018">
    <property type="entry name" value="Thrombospondin type 1 domain containing 7A"/>
    <property type="match status" value="1"/>
</dbReference>
<dbReference type="FunFam" id="2.20.100.10:FF:000019">
    <property type="entry name" value="Thrombospondin type 1 domain containing 7A"/>
    <property type="match status" value="1"/>
</dbReference>
<feature type="domain" description="Spondin-like TSP1" evidence="14">
    <location>
        <begin position="536"/>
        <end position="594"/>
    </location>
</feature>
<dbReference type="EMBL" id="CM015721">
    <property type="protein sequence ID" value="KAF3695046.1"/>
    <property type="molecule type" value="Genomic_DNA"/>
</dbReference>
<dbReference type="SUPFAM" id="SSF82895">
    <property type="entry name" value="TSP-1 type 1 repeat"/>
    <property type="match status" value="6"/>
</dbReference>
<dbReference type="FunFam" id="2.20.100.10:FF:000015">
    <property type="entry name" value="Thrombospondin, type I, domain containing 7A"/>
    <property type="match status" value="1"/>
</dbReference>
<keyword evidence="10 13" id="KW-0472">Membrane</keyword>
<keyword evidence="7" id="KW-0732">Signal</keyword>
<feature type="domain" description="Spondin-like TSP1" evidence="14">
    <location>
        <begin position="792"/>
        <end position="841"/>
    </location>
</feature>
<evidence type="ECO:0000313" key="17">
    <source>
        <dbReference type="Proteomes" id="UP000503349"/>
    </source>
</evidence>
<feature type="domain" description="Spondin-like TSP1" evidence="14">
    <location>
        <begin position="97"/>
        <end position="146"/>
    </location>
</feature>
<dbReference type="PROSITE" id="PS51597">
    <property type="entry name" value="SAM_HNMT"/>
    <property type="match status" value="1"/>
</dbReference>
<sequence>MDKPDSQRHCFKVCDWHQDLFEWEVSDWGSCVLVPFFSHELKLRAAECITAQHGIQKRKVHCVRTSNRTTVTSRICEFFSQKPTVEQACLIPCPQDCVVSDFTSWSSCSKTCSAGLQHRTRHVLATPMYGGANCPNLTETRTCSNPVDCPAGEGEYQYSLKVGSWSGCRLAHDKDVLLNGRTTVDFGTGSDENNTVTLHTHHLASHHRSHPHHHAHAHNKNPMSWELEVGYQTRQVRCTRSDGKNAMLSLCTKDTYPLTFQACVMPKDCQTSDWSSWSPCSKTCRSTDLSPGYRLRSRIMTQIPVSGGKRCPTLEEKEACNIIGDLLPNCPRYMWRTTDWGECRIFPLLSQQDQQLANISILCGGGIQTRKTYCVQVPDDSTPHHGKEVSRPVNARLCAGEEPPSAVQHCSIPCQHHCLLSQWSPWGVCLHDNCKEPQGKKGFRQRRREVLWESSSPKESCPHLVESIACEDPACYMWQIQQEGTCILNKSSCGAGTAVQNVTCLSAAGGYVPIAHCVDDPPPTEVTCEVACAADCVVGPWSSWSPCSHSCATKSAEGRQSRTRSVLAIPGKEGKECPATPALEEWRVCNDHPCTVFYWEASAWAPCIEDTSVGLNETRLWNGTPTCALGVQIRKVSCMKMNAGPVISKRCSDSSRPETVRPCFLPCKKDCIVTPFSEWTACPSACVPGRSKKKEQCLNEKLYPLEETETCPCDEFLSQPYGNWSACILPDRSVPGSLQSWMSHREVKECGQGLRYRAVACVDQQGHLVNPTLCTDSGYVVEICHIPCPLDCKLSDWSAWSACSASCGSGLKIRSKWLREKAFNGGRPCPKLDLKNQQCDQGAARNRSRHVLRPPALENSACPELVQSEPCILNNTCFTYQYRVSGVSVRTRRILQEAHEEGRPCPSQLTQIKPCPVRPCYTWQLSDWSACAVEGAECGEGLRRRNLSCVVYWGDWSETPPQPVKHELCGDKLRQQVQQEMEQPCFVPCPGDCHLTEWSSWSSCQLTCLEGRSFETTGRQARSRAVIIQVMENQGTCPHQVFETQPCKGGCFPQKRPTTVRHCHPPCTKPFSHCTPSGVCGCEKGYTEVMTTHGFLDYCTRTPGVDNNKKADVKTNSGKLKPGPSQAQDLFSEWTLRPVGPDGRVKLWVYAVTAVGFILILFIIALSFLVCKPSKTTKASPPPQKPLTLAYDGDIDIVCTMANPLKSLIVDDGRYQKSFKLFLERSSEHQCMQDFIHNMLPDILSSIGNGKSHLNVIGVGSGAGEIDLEMLSVLRMKHPGVTVDNEVVEPSSQQLHNYRVSVSQKADLDHIKFTWNKMTASEFEEQWKAKKMTKKADFIHMIQMLYYVKDPGATINFFQSLLDKNGKLLIILVSGQSGWGKLWRTYRNQLCNIEISQCVTTGDIKSFLDSKGVSYQNYELPSQMDITECFTEGDEKGELLLDFLTEVLDFSKTASPELKEGVLNLLRHPDCSAETDGKVIFNNGLEVIVLDQLS</sequence>
<evidence type="ECO:0000259" key="14">
    <source>
        <dbReference type="Pfam" id="PF19028"/>
    </source>
</evidence>
<dbReference type="InterPro" id="IPR029063">
    <property type="entry name" value="SAM-dependent_MTases_sf"/>
</dbReference>
<keyword evidence="17" id="KW-1185">Reference proteome</keyword>
<evidence type="ECO:0000256" key="5">
    <source>
        <dbReference type="ARBA" id="ARBA00022691"/>
    </source>
</evidence>
<dbReference type="GO" id="GO:0008170">
    <property type="term" value="F:N-methyltransferase activity"/>
    <property type="evidence" value="ECO:0007669"/>
    <property type="project" value="InterPro"/>
</dbReference>
<dbReference type="SUPFAM" id="SSF53335">
    <property type="entry name" value="S-adenosyl-L-methionine-dependent methyltransferases"/>
    <property type="match status" value="1"/>
</dbReference>
<evidence type="ECO:0000256" key="8">
    <source>
        <dbReference type="ARBA" id="ARBA00022737"/>
    </source>
</evidence>
<dbReference type="Gene3D" id="3.40.50.150">
    <property type="entry name" value="Vaccinia Virus protein VP39"/>
    <property type="match status" value="1"/>
</dbReference>
<evidence type="ECO:0000256" key="1">
    <source>
        <dbReference type="ARBA" id="ARBA00004479"/>
    </source>
</evidence>
<keyword evidence="3" id="KW-0489">Methyltransferase</keyword>
<evidence type="ECO:0000256" key="11">
    <source>
        <dbReference type="ARBA" id="ARBA00023157"/>
    </source>
</evidence>
<dbReference type="InterPro" id="IPR051418">
    <property type="entry name" value="Spondin/Thrombospondin_T1"/>
</dbReference>
<dbReference type="PANTHER" id="PTHR11311">
    <property type="entry name" value="SPONDIN"/>
    <property type="match status" value="1"/>
</dbReference>
<reference evidence="17" key="2">
    <citation type="submission" date="2019-02" db="EMBL/GenBank/DDBJ databases">
        <title>Opniocepnalus argus Var Kimnra genome.</title>
        <authorList>
            <person name="Zhou C."/>
            <person name="Xiao S."/>
        </authorList>
    </citation>
    <scope>NUCLEOTIDE SEQUENCE [LARGE SCALE GENOMIC DNA]</scope>
</reference>
<accession>A0A6G1PYK4</accession>
<name>A0A6G1PYK4_CHAAH</name>
<keyword evidence="5" id="KW-0949">S-adenosyl-L-methionine</keyword>
<dbReference type="Pfam" id="PF13489">
    <property type="entry name" value="Methyltransf_23"/>
    <property type="match status" value="1"/>
</dbReference>
<dbReference type="InterPro" id="IPR036383">
    <property type="entry name" value="TSP1_rpt_sf"/>
</dbReference>
<dbReference type="Pfam" id="PF00090">
    <property type="entry name" value="TSP_1"/>
    <property type="match status" value="2"/>
</dbReference>
<dbReference type="InterPro" id="IPR044004">
    <property type="entry name" value="TSP1_spondin_dom"/>
</dbReference>
<evidence type="ECO:0000256" key="3">
    <source>
        <dbReference type="ARBA" id="ARBA00022603"/>
    </source>
</evidence>
<proteinExistence type="predicted"/>
<keyword evidence="9 13" id="KW-1133">Transmembrane helix</keyword>
<dbReference type="SMART" id="SM00209">
    <property type="entry name" value="TSP1"/>
    <property type="match status" value="8"/>
</dbReference>
<dbReference type="Pfam" id="PF23308">
    <property type="entry name" value="TSP1_TSH7A-B_C"/>
    <property type="match status" value="1"/>
</dbReference>
<evidence type="ECO:0000256" key="9">
    <source>
        <dbReference type="ARBA" id="ARBA00022989"/>
    </source>
</evidence>
<keyword evidence="8" id="KW-0677">Repeat</keyword>
<dbReference type="GO" id="GO:0030036">
    <property type="term" value="P:actin cytoskeleton organization"/>
    <property type="evidence" value="ECO:0007669"/>
    <property type="project" value="TreeGrafter"/>
</dbReference>
<dbReference type="InterPro" id="IPR000884">
    <property type="entry name" value="TSP1_rpt"/>
</dbReference>
<dbReference type="PANTHER" id="PTHR11311:SF7">
    <property type="entry name" value="THROMBOSPONDIN TYPE-1 DOMAIN-CONTAINING PROTEIN 7B"/>
    <property type="match status" value="1"/>
</dbReference>
<dbReference type="Proteomes" id="UP000503349">
    <property type="component" value="Chromosome 10"/>
</dbReference>
<evidence type="ECO:0000256" key="12">
    <source>
        <dbReference type="ARBA" id="ARBA00023180"/>
    </source>
</evidence>
<evidence type="ECO:0000256" key="7">
    <source>
        <dbReference type="ARBA" id="ARBA00022729"/>
    </source>
</evidence>
<keyword evidence="6 13" id="KW-0812">Transmembrane</keyword>
<dbReference type="GO" id="GO:0032259">
    <property type="term" value="P:methylation"/>
    <property type="evidence" value="ECO:0007669"/>
    <property type="project" value="UniProtKB-KW"/>
</dbReference>
<dbReference type="Pfam" id="PF19028">
    <property type="entry name" value="TSP1_spondin"/>
    <property type="match status" value="4"/>
</dbReference>
<dbReference type="Gene3D" id="2.20.100.10">
    <property type="entry name" value="Thrombospondin type-1 (TSP1) repeat"/>
    <property type="match status" value="6"/>
</dbReference>
<dbReference type="FunFam" id="3.40.50.150:FF:000118">
    <property type="entry name" value="Histamine N-methyltransferase"/>
    <property type="match status" value="1"/>
</dbReference>
<dbReference type="FunFam" id="2.20.100.10:FF:000031">
    <property type="entry name" value="Thrombospondin type 1 domain containing 7A"/>
    <property type="match status" value="1"/>
</dbReference>